<evidence type="ECO:0000313" key="10">
    <source>
        <dbReference type="Proteomes" id="UP000747110"/>
    </source>
</evidence>
<feature type="region of interest" description="Disordered" evidence="6">
    <location>
        <begin position="330"/>
        <end position="386"/>
    </location>
</feature>
<feature type="region of interest" description="Disordered" evidence="6">
    <location>
        <begin position="207"/>
        <end position="232"/>
    </location>
</feature>
<feature type="compositionally biased region" description="Gly residues" evidence="6">
    <location>
        <begin position="456"/>
        <end position="465"/>
    </location>
</feature>
<evidence type="ECO:0000256" key="6">
    <source>
        <dbReference type="SAM" id="MobiDB-lite"/>
    </source>
</evidence>
<reference evidence="9" key="1">
    <citation type="journal article" date="2021" name="Proc. Natl. Acad. Sci. U.S.A.">
        <title>Three genomes in the algal genus Volvox reveal the fate of a haploid sex-determining region after a transition to homothallism.</title>
        <authorList>
            <person name="Yamamoto K."/>
            <person name="Hamaji T."/>
            <person name="Kawai-Toyooka H."/>
            <person name="Matsuzaki R."/>
            <person name="Takahashi F."/>
            <person name="Nishimura Y."/>
            <person name="Kawachi M."/>
            <person name="Noguchi H."/>
            <person name="Minakuchi Y."/>
            <person name="Umen J.G."/>
            <person name="Toyoda A."/>
            <person name="Nozaki H."/>
        </authorList>
    </citation>
    <scope>NUCLEOTIDE SEQUENCE</scope>
    <source>
        <strain evidence="9">NIES-3786</strain>
    </source>
</reference>
<dbReference type="PANTHER" id="PTHR11455">
    <property type="entry name" value="CRYPTOCHROME"/>
    <property type="match status" value="1"/>
</dbReference>
<feature type="compositionally biased region" description="Gly residues" evidence="6">
    <location>
        <begin position="222"/>
        <end position="232"/>
    </location>
</feature>
<organism evidence="9 10">
    <name type="scientific">Volvox reticuliferus</name>
    <dbReference type="NCBI Taxonomy" id="1737510"/>
    <lineage>
        <taxon>Eukaryota</taxon>
        <taxon>Viridiplantae</taxon>
        <taxon>Chlorophyta</taxon>
        <taxon>core chlorophytes</taxon>
        <taxon>Chlorophyceae</taxon>
        <taxon>CS clade</taxon>
        <taxon>Chlamydomonadales</taxon>
        <taxon>Volvocaceae</taxon>
        <taxon>Volvox</taxon>
    </lineage>
</organism>
<feature type="chain" id="PRO_5035284461" description="Photolyase/cryptochrome alpha/beta domain-containing protein" evidence="7">
    <location>
        <begin position="23"/>
        <end position="900"/>
    </location>
</feature>
<dbReference type="GO" id="GO:0071949">
    <property type="term" value="F:FAD binding"/>
    <property type="evidence" value="ECO:0007669"/>
    <property type="project" value="TreeGrafter"/>
</dbReference>
<evidence type="ECO:0000256" key="1">
    <source>
        <dbReference type="ARBA" id="ARBA00005862"/>
    </source>
</evidence>
<feature type="compositionally biased region" description="Pro residues" evidence="6">
    <location>
        <begin position="331"/>
        <end position="342"/>
    </location>
</feature>
<feature type="region of interest" description="Disordered" evidence="6">
    <location>
        <begin position="642"/>
        <end position="683"/>
    </location>
</feature>
<dbReference type="Gene3D" id="1.25.40.80">
    <property type="match status" value="1"/>
</dbReference>
<dbReference type="GO" id="GO:0003677">
    <property type="term" value="F:DNA binding"/>
    <property type="evidence" value="ECO:0007669"/>
    <property type="project" value="TreeGrafter"/>
</dbReference>
<keyword evidence="3 4" id="KW-0274">FAD</keyword>
<name>A0A8J4FN42_9CHLO</name>
<feature type="domain" description="Photolyase/cryptochrome alpha/beta" evidence="8">
    <location>
        <begin position="76"/>
        <end position="224"/>
    </location>
</feature>
<dbReference type="Pfam" id="PF00875">
    <property type="entry name" value="DNA_photolyase"/>
    <property type="match status" value="1"/>
</dbReference>
<dbReference type="InterPro" id="IPR036155">
    <property type="entry name" value="Crypto/Photolyase_N_sf"/>
</dbReference>
<feature type="compositionally biased region" description="Basic and acidic residues" evidence="6">
    <location>
        <begin position="442"/>
        <end position="454"/>
    </location>
</feature>
<dbReference type="InterPro" id="IPR036134">
    <property type="entry name" value="Crypto/Photolyase_FAD-like_sf"/>
</dbReference>
<evidence type="ECO:0000256" key="2">
    <source>
        <dbReference type="ARBA" id="ARBA00022630"/>
    </source>
</evidence>
<dbReference type="PANTHER" id="PTHR11455:SF22">
    <property type="entry name" value="CRYPTOCHROME DASH"/>
    <property type="match status" value="1"/>
</dbReference>
<comment type="similarity">
    <text evidence="1">Belongs to the DNA photolyase class-1 family.</text>
</comment>
<dbReference type="AlphaFoldDB" id="A0A8J4FN42"/>
<dbReference type="InterPro" id="IPR006050">
    <property type="entry name" value="DNA_photolyase_N"/>
</dbReference>
<dbReference type="SUPFAM" id="SSF48173">
    <property type="entry name" value="Cryptochrome/photolyase FAD-binding domain"/>
    <property type="match status" value="2"/>
</dbReference>
<feature type="binding site" evidence="4">
    <location>
        <begin position="793"/>
        <end position="795"/>
    </location>
    <ligand>
        <name>FAD</name>
        <dbReference type="ChEBI" id="CHEBI:57692"/>
    </ligand>
</feature>
<feature type="site" description="Electron transfer via tryptophanyl radical" evidence="5">
    <location>
        <position position="780"/>
    </location>
</feature>
<dbReference type="Gene3D" id="3.40.50.620">
    <property type="entry name" value="HUPs"/>
    <property type="match status" value="2"/>
</dbReference>
<protein>
    <recommendedName>
        <fullName evidence="8">Photolyase/cryptochrome alpha/beta domain-containing protein</fullName>
    </recommendedName>
</protein>
<feature type="compositionally biased region" description="Polar residues" evidence="6">
    <location>
        <begin position="669"/>
        <end position="682"/>
    </location>
</feature>
<feature type="signal peptide" evidence="7">
    <location>
        <begin position="1"/>
        <end position="22"/>
    </location>
</feature>
<proteinExistence type="inferred from homology"/>
<gene>
    <name evidence="9" type="ORF">Vretifemale_10901</name>
</gene>
<evidence type="ECO:0000256" key="7">
    <source>
        <dbReference type="SAM" id="SignalP"/>
    </source>
</evidence>
<feature type="region of interest" description="Disordered" evidence="6">
    <location>
        <begin position="438"/>
        <end position="483"/>
    </location>
</feature>
<dbReference type="SUPFAM" id="SSF52425">
    <property type="entry name" value="Cryptochrome/photolyase, N-terminal domain"/>
    <property type="match status" value="1"/>
</dbReference>
<keyword evidence="10" id="KW-1185">Reference proteome</keyword>
<dbReference type="Pfam" id="PF03441">
    <property type="entry name" value="FAD_binding_7"/>
    <property type="match status" value="1"/>
</dbReference>
<dbReference type="InterPro" id="IPR005101">
    <property type="entry name" value="Cryptochr/Photolyase_FAD-bd"/>
</dbReference>
<dbReference type="PROSITE" id="PS51645">
    <property type="entry name" value="PHR_CRY_ALPHA_BETA"/>
    <property type="match status" value="1"/>
</dbReference>
<evidence type="ECO:0000256" key="4">
    <source>
        <dbReference type="PIRSR" id="PIRSR602081-1"/>
    </source>
</evidence>
<dbReference type="GO" id="GO:0000719">
    <property type="term" value="P:photoreactive repair"/>
    <property type="evidence" value="ECO:0007669"/>
    <property type="project" value="TreeGrafter"/>
</dbReference>
<dbReference type="PRINTS" id="PR00147">
    <property type="entry name" value="DNAPHOTLYASE"/>
</dbReference>
<accession>A0A8J4FN42</accession>
<evidence type="ECO:0000256" key="3">
    <source>
        <dbReference type="ARBA" id="ARBA00022827"/>
    </source>
</evidence>
<feature type="non-terminal residue" evidence="9">
    <location>
        <position position="1"/>
    </location>
</feature>
<feature type="site" description="Electron transfer via tryptophanyl radical" evidence="5">
    <location>
        <position position="803"/>
    </location>
</feature>
<evidence type="ECO:0000313" key="9">
    <source>
        <dbReference type="EMBL" id="GIL81973.1"/>
    </source>
</evidence>
<keyword evidence="7" id="KW-0732">Signal</keyword>
<dbReference type="InterPro" id="IPR002081">
    <property type="entry name" value="Cryptochrome/DNA_photolyase_1"/>
</dbReference>
<dbReference type="EMBL" id="BNCP01000022">
    <property type="protein sequence ID" value="GIL81973.1"/>
    <property type="molecule type" value="Genomic_DNA"/>
</dbReference>
<dbReference type="Gene3D" id="1.10.579.10">
    <property type="entry name" value="DNA Cyclobutane Dipyrimidine Photolyase, subunit A, domain 3"/>
    <property type="match status" value="1"/>
</dbReference>
<comment type="cofactor">
    <cofactor evidence="4">
        <name>FAD</name>
        <dbReference type="ChEBI" id="CHEBI:57692"/>
    </cofactor>
    <text evidence="4">Binds 1 FAD per subunit.</text>
</comment>
<dbReference type="Proteomes" id="UP000747110">
    <property type="component" value="Unassembled WGS sequence"/>
</dbReference>
<keyword evidence="2 4" id="KW-0285">Flavoprotein</keyword>
<comment type="caution">
    <text evidence="9">The sequence shown here is derived from an EMBL/GenBank/DDBJ whole genome shotgun (WGS) entry which is preliminary data.</text>
</comment>
<sequence>LQLLPLSHISFSLFIGAFSLSATNVLRSSAVTEPKCHKKWLMNSIPVTKVFNSLRGRVYKVSSRANVSMTSIHVRSVDLWWIRRDLRTVDNEALTGACRQADALLPVYCFDPRDIQPRRAAPAGLGVPKLGPLRCRFLLEGLADVQREIRQLQVAAAVAPAVARLPARPLHAVPQAAGEQRDAAPAAALAIEPVHGAPTGVTAAAATRKRESGETANCTSGGPAGTSVGGGSSGGHGGGLVIRFGRPEVILPALLTRVAAHNPQLRHVSLHHHLDLLEESATLEREVAGALRAWGARTGVNVSVHVYWDRTLYHPDDLPYHLYEKASYAVTPPPLEGQPDPPRPGRKSSQPRLTGKENASGDRAVGGKQSWALPPNADRKRFQSIPPVMTNFRKATQSAASVRPSIPAPASLPPLPAPFGAAAEDAGGPTAAAVLTGWDSSHVGRPDGKDRPEQADGGGVNGGAGEELPQHPLSEHAGHGGVTEDGGGLGEVPRTVFEVYDAVDATDALHRLEELVGLDYSRLLPPIDPDGPPAPHEPRTAFPFHAGHDHALRRLKYYVWGHPDGPQPSGAPTRRGDGADVCKASMGGPQPPSLLYFTNTRAQAVGVDNSTKLSPFVSLGCITPRRIHEEVTRVRAAVSRSTACGDASEAEVEDARDRTPGAAARENLTDGSSSITGNSGSDTMPDPAECDWLAMHLCIRDFFIFTVLKEGEAVLDERGIVGRPVSWRRDREVFSRWARGATGLPFVDANMRELAATGWMSNRGRQNVASLLTKDLGLDWRWGAELFESLLLDCDVAVNYCNWCYFAGIGNDPRNRHFKTVTQGIKYDEDAVLSATWLPELAHLPPPLRHQPWSMTEAEAKEYGIVLGRDYPESIVDPTNHVAQLTGTGKRKTKLAKPRK</sequence>
<evidence type="ECO:0000259" key="8">
    <source>
        <dbReference type="PROSITE" id="PS51645"/>
    </source>
</evidence>
<dbReference type="GO" id="GO:0003904">
    <property type="term" value="F:deoxyribodipyrimidine photo-lyase activity"/>
    <property type="evidence" value="ECO:0007669"/>
    <property type="project" value="TreeGrafter"/>
</dbReference>
<evidence type="ECO:0000256" key="5">
    <source>
        <dbReference type="PIRSR" id="PIRSR602081-2"/>
    </source>
</evidence>
<dbReference type="InterPro" id="IPR014729">
    <property type="entry name" value="Rossmann-like_a/b/a_fold"/>
</dbReference>
<feature type="site" description="Electron transfer via tryptophanyl radical" evidence="5">
    <location>
        <position position="727"/>
    </location>
</feature>
<dbReference type="OrthoDB" id="435881at2759"/>